<evidence type="ECO:0000256" key="1">
    <source>
        <dbReference type="SAM" id="Coils"/>
    </source>
</evidence>
<comment type="caution">
    <text evidence="4">The sequence shown here is derived from an EMBL/GenBank/DDBJ whole genome shotgun (WGS) entry which is preliminary data.</text>
</comment>
<dbReference type="SUPFAM" id="SSF54160">
    <property type="entry name" value="Chromo domain-like"/>
    <property type="match status" value="1"/>
</dbReference>
<dbReference type="Gene3D" id="3.30.420.10">
    <property type="entry name" value="Ribonuclease H-like superfamily/Ribonuclease H"/>
    <property type="match status" value="1"/>
</dbReference>
<dbReference type="InterPro" id="IPR023780">
    <property type="entry name" value="Chromo_domain"/>
</dbReference>
<dbReference type="GO" id="GO:0015074">
    <property type="term" value="P:DNA integration"/>
    <property type="evidence" value="ECO:0007669"/>
    <property type="project" value="InterPro"/>
</dbReference>
<feature type="domain" description="Integrase catalytic" evidence="3">
    <location>
        <begin position="1"/>
        <end position="150"/>
    </location>
</feature>
<dbReference type="Gene3D" id="2.40.50.40">
    <property type="match status" value="1"/>
</dbReference>
<feature type="coiled-coil region" evidence="1">
    <location>
        <begin position="172"/>
        <end position="199"/>
    </location>
</feature>
<evidence type="ECO:0000259" key="3">
    <source>
        <dbReference type="PROSITE" id="PS50994"/>
    </source>
</evidence>
<dbReference type="InterPro" id="IPR000953">
    <property type="entry name" value="Chromo/chromo_shadow_dom"/>
</dbReference>
<reference evidence="4" key="2">
    <citation type="journal article" date="2024" name="Plant">
        <title>Genomic evolution and insights into agronomic trait innovations of Sesamum species.</title>
        <authorList>
            <person name="Miao H."/>
            <person name="Wang L."/>
            <person name="Qu L."/>
            <person name="Liu H."/>
            <person name="Sun Y."/>
            <person name="Le M."/>
            <person name="Wang Q."/>
            <person name="Wei S."/>
            <person name="Zheng Y."/>
            <person name="Lin W."/>
            <person name="Duan Y."/>
            <person name="Cao H."/>
            <person name="Xiong S."/>
            <person name="Wang X."/>
            <person name="Wei L."/>
            <person name="Li C."/>
            <person name="Ma Q."/>
            <person name="Ju M."/>
            <person name="Zhao R."/>
            <person name="Li G."/>
            <person name="Mu C."/>
            <person name="Tian Q."/>
            <person name="Mei H."/>
            <person name="Zhang T."/>
            <person name="Gao T."/>
            <person name="Zhang H."/>
        </authorList>
    </citation>
    <scope>NUCLEOTIDE SEQUENCE</scope>
    <source>
        <strain evidence="4">G02</strain>
    </source>
</reference>
<dbReference type="PROSITE" id="PS50994">
    <property type="entry name" value="INTEGRASE"/>
    <property type="match status" value="1"/>
</dbReference>
<sequence length="332" mass="38265">MDYISGLPKVGDLGSIIVVVDRLSKYATFIVAPKHVTAEGTAHLFFKHILKYWGMPKDIVSDRDSCFTGVFWTELFKILRSKVSMSSSYHPQSDCQTERFNSMLEEYLRHFVRGTQKDWVKLLDVTQLCFNAQKSSSTNKSAFEIVTGQQSLLPHTLDSPQSVKSPLARSFSQEWKQNVEIARSGLEKAQKRMKKYADQNCRFIEFSAGDLVMVKVPDPQLSKASRGRDPRLMQKYVGLLPITRRIGTVAYRIELPSWWKIHNVFHVSQLKKYSADREDDTRNQPSRPQLELMKTKEKVAEAILNHRVTRTAKREHTEYLVKWKGCSSEENT</sequence>
<dbReference type="InterPro" id="IPR050951">
    <property type="entry name" value="Retrovirus_Pol_polyprotein"/>
</dbReference>
<name>A0AAW2TT36_SESRA</name>
<evidence type="ECO:0000313" key="4">
    <source>
        <dbReference type="EMBL" id="KAL0408148.1"/>
    </source>
</evidence>
<dbReference type="SUPFAM" id="SSF53098">
    <property type="entry name" value="Ribonuclease H-like"/>
    <property type="match status" value="1"/>
</dbReference>
<dbReference type="AlphaFoldDB" id="A0AAW2TT36"/>
<dbReference type="PANTHER" id="PTHR37984:SF5">
    <property type="entry name" value="PROTEIN NYNRIN-LIKE"/>
    <property type="match status" value="1"/>
</dbReference>
<dbReference type="InterPro" id="IPR016197">
    <property type="entry name" value="Chromo-like_dom_sf"/>
</dbReference>
<dbReference type="InterPro" id="IPR012337">
    <property type="entry name" value="RNaseH-like_sf"/>
</dbReference>
<dbReference type="CDD" id="cd00024">
    <property type="entry name" value="CD_CSD"/>
    <property type="match status" value="1"/>
</dbReference>
<evidence type="ECO:0000259" key="2">
    <source>
        <dbReference type="PROSITE" id="PS50013"/>
    </source>
</evidence>
<proteinExistence type="predicted"/>
<gene>
    <name evidence="4" type="ORF">Sradi_1749200</name>
</gene>
<feature type="domain" description="Chromo" evidence="2">
    <location>
        <begin position="298"/>
        <end position="332"/>
    </location>
</feature>
<dbReference type="InterPro" id="IPR001584">
    <property type="entry name" value="Integrase_cat-core"/>
</dbReference>
<dbReference type="InterPro" id="IPR056924">
    <property type="entry name" value="SH3_Tf2-1"/>
</dbReference>
<keyword evidence="1" id="KW-0175">Coiled coil</keyword>
<dbReference type="InterPro" id="IPR036397">
    <property type="entry name" value="RNaseH_sf"/>
</dbReference>
<dbReference type="PANTHER" id="PTHR37984">
    <property type="entry name" value="PROTEIN CBG26694"/>
    <property type="match status" value="1"/>
</dbReference>
<reference evidence="4" key="1">
    <citation type="submission" date="2020-06" db="EMBL/GenBank/DDBJ databases">
        <authorList>
            <person name="Li T."/>
            <person name="Hu X."/>
            <person name="Zhang T."/>
            <person name="Song X."/>
            <person name="Zhang H."/>
            <person name="Dai N."/>
            <person name="Sheng W."/>
            <person name="Hou X."/>
            <person name="Wei L."/>
        </authorList>
    </citation>
    <scope>NUCLEOTIDE SEQUENCE</scope>
    <source>
        <strain evidence="4">G02</strain>
        <tissue evidence="4">Leaf</tissue>
    </source>
</reference>
<protein>
    <submittedName>
        <fullName evidence="4">Uncharacterized protein</fullName>
    </submittedName>
</protein>
<dbReference type="EMBL" id="JACGWJ010000007">
    <property type="protein sequence ID" value="KAL0408148.1"/>
    <property type="molecule type" value="Genomic_DNA"/>
</dbReference>
<dbReference type="GO" id="GO:0003676">
    <property type="term" value="F:nucleic acid binding"/>
    <property type="evidence" value="ECO:0007669"/>
    <property type="project" value="InterPro"/>
</dbReference>
<organism evidence="4">
    <name type="scientific">Sesamum radiatum</name>
    <name type="common">Black benniseed</name>
    <dbReference type="NCBI Taxonomy" id="300843"/>
    <lineage>
        <taxon>Eukaryota</taxon>
        <taxon>Viridiplantae</taxon>
        <taxon>Streptophyta</taxon>
        <taxon>Embryophyta</taxon>
        <taxon>Tracheophyta</taxon>
        <taxon>Spermatophyta</taxon>
        <taxon>Magnoliopsida</taxon>
        <taxon>eudicotyledons</taxon>
        <taxon>Gunneridae</taxon>
        <taxon>Pentapetalae</taxon>
        <taxon>asterids</taxon>
        <taxon>lamiids</taxon>
        <taxon>Lamiales</taxon>
        <taxon>Pedaliaceae</taxon>
        <taxon>Sesamum</taxon>
    </lineage>
</organism>
<accession>A0AAW2TT36</accession>
<dbReference type="PROSITE" id="PS50013">
    <property type="entry name" value="CHROMO_2"/>
    <property type="match status" value="1"/>
</dbReference>
<dbReference type="Pfam" id="PF24626">
    <property type="entry name" value="SH3_Tf2-1"/>
    <property type="match status" value="1"/>
</dbReference>
<dbReference type="Pfam" id="PF00385">
    <property type="entry name" value="Chromo"/>
    <property type="match status" value="1"/>
</dbReference>